<dbReference type="NCBIfam" id="TIGR00135">
    <property type="entry name" value="gatC"/>
    <property type="match status" value="1"/>
</dbReference>
<protein>
    <recommendedName>
        <fullName evidence="1">Aspartyl/glutamyl-tRNA(Asn/Gln) amidotransferase subunit C</fullName>
        <shortName evidence="1">Asp/Glu-ADT subunit C</shortName>
        <ecNumber evidence="1">6.3.5.-</ecNumber>
    </recommendedName>
</protein>
<dbReference type="Gene3D" id="1.10.20.60">
    <property type="entry name" value="Glu-tRNAGln amidotransferase C subunit, N-terminal domain"/>
    <property type="match status" value="1"/>
</dbReference>
<keyword evidence="4" id="KW-1185">Reference proteome</keyword>
<name>A0ABQ6IUN3_9MICO</name>
<dbReference type="Pfam" id="PF02686">
    <property type="entry name" value="GatC"/>
    <property type="match status" value="1"/>
</dbReference>
<comment type="catalytic activity">
    <reaction evidence="1">
        <text>L-glutamyl-tRNA(Gln) + L-glutamine + ATP + H2O = L-glutaminyl-tRNA(Gln) + L-glutamate + ADP + phosphate + H(+)</text>
        <dbReference type="Rhea" id="RHEA:17521"/>
        <dbReference type="Rhea" id="RHEA-COMP:9681"/>
        <dbReference type="Rhea" id="RHEA-COMP:9684"/>
        <dbReference type="ChEBI" id="CHEBI:15377"/>
        <dbReference type="ChEBI" id="CHEBI:15378"/>
        <dbReference type="ChEBI" id="CHEBI:29985"/>
        <dbReference type="ChEBI" id="CHEBI:30616"/>
        <dbReference type="ChEBI" id="CHEBI:43474"/>
        <dbReference type="ChEBI" id="CHEBI:58359"/>
        <dbReference type="ChEBI" id="CHEBI:78520"/>
        <dbReference type="ChEBI" id="CHEBI:78521"/>
        <dbReference type="ChEBI" id="CHEBI:456216"/>
    </reaction>
</comment>
<gene>
    <name evidence="1" type="primary">gatC</name>
    <name evidence="3" type="ORF">GCM10025883_24920</name>
</gene>
<evidence type="ECO:0000313" key="3">
    <source>
        <dbReference type="EMBL" id="GMA40447.1"/>
    </source>
</evidence>
<keyword evidence="1" id="KW-0067">ATP-binding</keyword>
<evidence type="ECO:0000256" key="1">
    <source>
        <dbReference type="HAMAP-Rule" id="MF_00122"/>
    </source>
</evidence>
<comment type="function">
    <text evidence="1">Allows the formation of correctly charged Asn-tRNA(Asn) or Gln-tRNA(Gln) through the transamidation of misacylated Asp-tRNA(Asn) or Glu-tRNA(Gln) in organisms which lack either or both of asparaginyl-tRNA or glutaminyl-tRNA synthetases. The reaction takes place in the presence of glutamine and ATP through an activated phospho-Asp-tRNA(Asn) or phospho-Glu-tRNA(Gln).</text>
</comment>
<comment type="caution">
    <text evidence="3">The sequence shown here is derived from an EMBL/GenBank/DDBJ whole genome shotgun (WGS) entry which is preliminary data.</text>
</comment>
<dbReference type="InterPro" id="IPR036113">
    <property type="entry name" value="Asp/Glu-ADT_sf_sub_c"/>
</dbReference>
<accession>A0ABQ6IUN3</accession>
<organism evidence="3 4">
    <name type="scientific">Mobilicoccus caccae</name>
    <dbReference type="NCBI Taxonomy" id="1859295"/>
    <lineage>
        <taxon>Bacteria</taxon>
        <taxon>Bacillati</taxon>
        <taxon>Actinomycetota</taxon>
        <taxon>Actinomycetes</taxon>
        <taxon>Micrococcales</taxon>
        <taxon>Dermatophilaceae</taxon>
        <taxon>Mobilicoccus</taxon>
    </lineage>
</organism>
<dbReference type="PANTHER" id="PTHR15004">
    <property type="entry name" value="GLUTAMYL-TRNA(GLN) AMIDOTRANSFERASE SUBUNIT C, MITOCHONDRIAL"/>
    <property type="match status" value="1"/>
</dbReference>
<keyword evidence="1" id="KW-0648">Protein biosynthesis</keyword>
<dbReference type="InterPro" id="IPR003837">
    <property type="entry name" value="GatC"/>
</dbReference>
<dbReference type="SUPFAM" id="SSF141000">
    <property type="entry name" value="Glu-tRNAGln amidotransferase C subunit"/>
    <property type="match status" value="1"/>
</dbReference>
<evidence type="ECO:0000256" key="2">
    <source>
        <dbReference type="SAM" id="MobiDB-lite"/>
    </source>
</evidence>
<dbReference type="PANTHER" id="PTHR15004:SF0">
    <property type="entry name" value="GLUTAMYL-TRNA(GLN) AMIDOTRANSFERASE SUBUNIT C, MITOCHONDRIAL"/>
    <property type="match status" value="1"/>
</dbReference>
<comment type="subunit">
    <text evidence="1">Heterotrimer of A, B and C subunits.</text>
</comment>
<dbReference type="EMBL" id="BSUO01000001">
    <property type="protein sequence ID" value="GMA40447.1"/>
    <property type="molecule type" value="Genomic_DNA"/>
</dbReference>
<dbReference type="HAMAP" id="MF_00122">
    <property type="entry name" value="GatC"/>
    <property type="match status" value="1"/>
</dbReference>
<evidence type="ECO:0000313" key="4">
    <source>
        <dbReference type="Proteomes" id="UP001157126"/>
    </source>
</evidence>
<feature type="region of interest" description="Disordered" evidence="2">
    <location>
        <begin position="12"/>
        <end position="33"/>
    </location>
</feature>
<keyword evidence="1" id="KW-0436">Ligase</keyword>
<keyword evidence="1" id="KW-0547">Nucleotide-binding</keyword>
<reference evidence="4" key="1">
    <citation type="journal article" date="2019" name="Int. J. Syst. Evol. Microbiol.">
        <title>The Global Catalogue of Microorganisms (GCM) 10K type strain sequencing project: providing services to taxonomists for standard genome sequencing and annotation.</title>
        <authorList>
            <consortium name="The Broad Institute Genomics Platform"/>
            <consortium name="The Broad Institute Genome Sequencing Center for Infectious Disease"/>
            <person name="Wu L."/>
            <person name="Ma J."/>
        </authorList>
    </citation>
    <scope>NUCLEOTIDE SEQUENCE [LARGE SCALE GENOMIC DNA]</scope>
    <source>
        <strain evidence="4">NBRC 113072</strain>
    </source>
</reference>
<dbReference type="Proteomes" id="UP001157126">
    <property type="component" value="Unassembled WGS sequence"/>
</dbReference>
<sequence>MEDDLRGVAAHVCPAPATEGPGTGARIDAGAAGEGLSVPRSKLADMSRISRDQVDHLAMLARIDLTDDESEQLTGDLAVILDSLAQIREAAADDVPAMSHPQPLVNVMRPDEVRPGLSSQEVLEGAPAAEDQRFVVPRILAED</sequence>
<dbReference type="EC" id="6.3.5.-" evidence="1"/>
<comment type="similarity">
    <text evidence="1">Belongs to the GatC family.</text>
</comment>
<proteinExistence type="inferred from homology"/>
<comment type="catalytic activity">
    <reaction evidence="1">
        <text>L-aspartyl-tRNA(Asn) + L-glutamine + ATP + H2O = L-asparaginyl-tRNA(Asn) + L-glutamate + ADP + phosphate + 2 H(+)</text>
        <dbReference type="Rhea" id="RHEA:14513"/>
        <dbReference type="Rhea" id="RHEA-COMP:9674"/>
        <dbReference type="Rhea" id="RHEA-COMP:9677"/>
        <dbReference type="ChEBI" id="CHEBI:15377"/>
        <dbReference type="ChEBI" id="CHEBI:15378"/>
        <dbReference type="ChEBI" id="CHEBI:29985"/>
        <dbReference type="ChEBI" id="CHEBI:30616"/>
        <dbReference type="ChEBI" id="CHEBI:43474"/>
        <dbReference type="ChEBI" id="CHEBI:58359"/>
        <dbReference type="ChEBI" id="CHEBI:78515"/>
        <dbReference type="ChEBI" id="CHEBI:78516"/>
        <dbReference type="ChEBI" id="CHEBI:456216"/>
    </reaction>
</comment>